<sequence>MATNPAPATNLDLATFAMSLNDASRALYGGLWSQTADEGAQGPGSLAKYSADLTAIQKQLTGQTDAASMQIVTDIGNALAAAPNTIGNAGGVVDAQTALQAAHMDILAQVANSPTLSAAGVTQVPTVQNFDPATAPHATFADIGNLFNDVVAKSFGGVNATEAGGVNREITAIQNDLKQLIANDPQDFHGLALVHTQAIIDQLSLEKQYNNQAGATTVSARGPADTLLDIIDIVHGDDALAALAHANGADGWAASPASATDTPRYQDNAEQTNFWAGFVAGSNALGDAASALVGTGDKAAINALLHQLHTFEKNVTNFDAAQGGIFAGRFDNELLGAKSTLGAEVDMMIKGLRTGDKELVDAAAQQMHDNAADVAGNSIPLNNGDYNTDARTIADALNMTKAPTATAFDLTSAKGAVVPTTVAVAGGAAGGADAGAAPGGDAGGAGAAHSHGGPHHVADAMPHFDGGHHFHHMWG</sequence>
<evidence type="ECO:0000313" key="2">
    <source>
        <dbReference type="EMBL" id="SNB81609.1"/>
    </source>
</evidence>
<reference evidence="3" key="1">
    <citation type="submission" date="2017-06" db="EMBL/GenBank/DDBJ databases">
        <authorList>
            <person name="Varghese N."/>
            <person name="Submissions S."/>
        </authorList>
    </citation>
    <scope>NUCLEOTIDE SEQUENCE [LARGE SCALE GENOMIC DNA]</scope>
    <source>
        <strain evidence="3">DSM 137</strain>
    </source>
</reference>
<name>A0A212S8G6_RHOAC</name>
<proteinExistence type="predicted"/>
<accession>A0A212S8G6</accession>
<evidence type="ECO:0000313" key="3">
    <source>
        <dbReference type="Proteomes" id="UP000198418"/>
    </source>
</evidence>
<dbReference type="EMBL" id="FYDG01000016">
    <property type="protein sequence ID" value="SNB81609.1"/>
    <property type="molecule type" value="Genomic_DNA"/>
</dbReference>
<feature type="compositionally biased region" description="Gly residues" evidence="1">
    <location>
        <begin position="430"/>
        <end position="446"/>
    </location>
</feature>
<gene>
    <name evidence="2" type="ORF">SAMN06265338_1169</name>
</gene>
<evidence type="ECO:0000256" key="1">
    <source>
        <dbReference type="SAM" id="MobiDB-lite"/>
    </source>
</evidence>
<keyword evidence="3" id="KW-1185">Reference proteome</keyword>
<dbReference type="AlphaFoldDB" id="A0A212S8G6"/>
<organism evidence="2 3">
    <name type="scientific">Rhodoblastus acidophilus</name>
    <name type="common">Rhodopseudomonas acidophila</name>
    <dbReference type="NCBI Taxonomy" id="1074"/>
    <lineage>
        <taxon>Bacteria</taxon>
        <taxon>Pseudomonadati</taxon>
        <taxon>Pseudomonadota</taxon>
        <taxon>Alphaproteobacteria</taxon>
        <taxon>Hyphomicrobiales</taxon>
        <taxon>Rhodoblastaceae</taxon>
        <taxon>Rhodoblastus</taxon>
    </lineage>
</organism>
<protein>
    <submittedName>
        <fullName evidence="2">Uncharacterized protein</fullName>
    </submittedName>
</protein>
<dbReference type="Proteomes" id="UP000198418">
    <property type="component" value="Unassembled WGS sequence"/>
</dbReference>
<feature type="region of interest" description="Disordered" evidence="1">
    <location>
        <begin position="430"/>
        <end position="463"/>
    </location>
</feature>